<evidence type="ECO:0000313" key="3">
    <source>
        <dbReference type="Proteomes" id="UP000607653"/>
    </source>
</evidence>
<dbReference type="PANTHER" id="PTHR47976:SF15">
    <property type="entry name" value="G-TYPE LECTIN S-RECEPTOR-LIKE SERINE_THREONINE-PROTEIN KINASE RLK1"/>
    <property type="match status" value="1"/>
</dbReference>
<reference evidence="2 3" key="1">
    <citation type="journal article" date="2020" name="Mol. Biol. Evol.">
        <title>Distinct Expression and Methylation Patterns for Genes with Different Fates following a Single Whole-Genome Duplication in Flowering Plants.</title>
        <authorList>
            <person name="Shi T."/>
            <person name="Rahmani R.S."/>
            <person name="Gugger P.F."/>
            <person name="Wang M."/>
            <person name="Li H."/>
            <person name="Zhang Y."/>
            <person name="Li Z."/>
            <person name="Wang Q."/>
            <person name="Van de Peer Y."/>
            <person name="Marchal K."/>
            <person name="Chen J."/>
        </authorList>
    </citation>
    <scope>NUCLEOTIDE SEQUENCE [LARGE SCALE GENOMIC DNA]</scope>
    <source>
        <tissue evidence="2">Leaf</tissue>
    </source>
</reference>
<keyword evidence="1" id="KW-0732">Signal</keyword>
<gene>
    <name evidence="2" type="ORF">HUJ06_031445</name>
</gene>
<sequence>MEAMNDMSTLERFLRVAIWCIQEEPSQRPTMRKVTRMLEGVVQVAVPPCPYLLGSVVQS</sequence>
<protein>
    <recommendedName>
        <fullName evidence="4">G-type lectin S-receptor-like serine/threonine-protein kinase RLK1</fullName>
    </recommendedName>
</protein>
<comment type="caution">
    <text evidence="2">The sequence shown here is derived from an EMBL/GenBank/DDBJ whole genome shotgun (WGS) entry which is preliminary data.</text>
</comment>
<name>A0A822YBZ8_NELNU</name>
<evidence type="ECO:0000256" key="1">
    <source>
        <dbReference type="ARBA" id="ARBA00022729"/>
    </source>
</evidence>
<evidence type="ECO:0008006" key="4">
    <source>
        <dbReference type="Google" id="ProtNLM"/>
    </source>
</evidence>
<dbReference type="Gene3D" id="1.10.510.10">
    <property type="entry name" value="Transferase(Phosphotransferase) domain 1"/>
    <property type="match status" value="1"/>
</dbReference>
<accession>A0A822YBZ8</accession>
<organism evidence="2 3">
    <name type="scientific">Nelumbo nucifera</name>
    <name type="common">Sacred lotus</name>
    <dbReference type="NCBI Taxonomy" id="4432"/>
    <lineage>
        <taxon>Eukaryota</taxon>
        <taxon>Viridiplantae</taxon>
        <taxon>Streptophyta</taxon>
        <taxon>Embryophyta</taxon>
        <taxon>Tracheophyta</taxon>
        <taxon>Spermatophyta</taxon>
        <taxon>Magnoliopsida</taxon>
        <taxon>Proteales</taxon>
        <taxon>Nelumbonaceae</taxon>
        <taxon>Nelumbo</taxon>
    </lineage>
</organism>
<dbReference type="EMBL" id="DUZY01000002">
    <property type="protein sequence ID" value="DAD29977.1"/>
    <property type="molecule type" value="Genomic_DNA"/>
</dbReference>
<dbReference type="InterPro" id="IPR011009">
    <property type="entry name" value="Kinase-like_dom_sf"/>
</dbReference>
<dbReference type="SUPFAM" id="SSF56112">
    <property type="entry name" value="Protein kinase-like (PK-like)"/>
    <property type="match status" value="1"/>
</dbReference>
<keyword evidence="3" id="KW-1185">Reference proteome</keyword>
<dbReference type="InterPro" id="IPR051343">
    <property type="entry name" value="G-type_lectin_kinases/EP1-like"/>
</dbReference>
<dbReference type="Proteomes" id="UP000607653">
    <property type="component" value="Unassembled WGS sequence"/>
</dbReference>
<evidence type="ECO:0000313" key="2">
    <source>
        <dbReference type="EMBL" id="DAD29977.1"/>
    </source>
</evidence>
<proteinExistence type="predicted"/>
<dbReference type="AlphaFoldDB" id="A0A822YBZ8"/>
<dbReference type="PANTHER" id="PTHR47976">
    <property type="entry name" value="G-TYPE LECTIN S-RECEPTOR-LIKE SERINE/THREONINE-PROTEIN KINASE SD2-5"/>
    <property type="match status" value="1"/>
</dbReference>